<dbReference type="EMBL" id="GL376620">
    <property type="status" value="NOT_ANNOTATED_CDS"/>
    <property type="molecule type" value="Genomic_DNA"/>
</dbReference>
<dbReference type="AlphaFoldDB" id="K3W6K7"/>
<dbReference type="EnsemblProtists" id="PYU1_T000598">
    <property type="protein sequence ID" value="PYU1_T000598"/>
    <property type="gene ID" value="PYU1_G000598"/>
</dbReference>
<keyword evidence="3" id="KW-1185">Reference proteome</keyword>
<dbReference type="InterPro" id="IPR051101">
    <property type="entry name" value="ZC3H12/N4BP1_RNase_Reg"/>
</dbReference>
<evidence type="ECO:0000259" key="1">
    <source>
        <dbReference type="Pfam" id="PF11977"/>
    </source>
</evidence>
<dbReference type="Pfam" id="PF11977">
    <property type="entry name" value="RNase_Zc3h12a"/>
    <property type="match status" value="1"/>
</dbReference>
<reference evidence="2" key="3">
    <citation type="submission" date="2015-02" db="UniProtKB">
        <authorList>
            <consortium name="EnsemblProtists"/>
        </authorList>
    </citation>
    <scope>IDENTIFICATION</scope>
    <source>
        <strain evidence="2">DAOM BR144</strain>
    </source>
</reference>
<dbReference type="GO" id="GO:0036464">
    <property type="term" value="C:cytoplasmic ribonucleoprotein granule"/>
    <property type="evidence" value="ECO:0007669"/>
    <property type="project" value="TreeGrafter"/>
</dbReference>
<name>K3W6K7_GLOUD</name>
<proteinExistence type="predicted"/>
<dbReference type="InterPro" id="IPR021869">
    <property type="entry name" value="RNase_Zc3h12_NYN"/>
</dbReference>
<dbReference type="eggNOG" id="KOG3777">
    <property type="taxonomic scope" value="Eukaryota"/>
</dbReference>
<dbReference type="GO" id="GO:0005634">
    <property type="term" value="C:nucleus"/>
    <property type="evidence" value="ECO:0007669"/>
    <property type="project" value="TreeGrafter"/>
</dbReference>
<evidence type="ECO:0000313" key="3">
    <source>
        <dbReference type="Proteomes" id="UP000019132"/>
    </source>
</evidence>
<dbReference type="Proteomes" id="UP000019132">
    <property type="component" value="Unassembled WGS sequence"/>
</dbReference>
<feature type="domain" description="RNase NYN" evidence="1">
    <location>
        <begin position="27"/>
        <end position="183"/>
    </location>
</feature>
<reference evidence="3" key="2">
    <citation type="submission" date="2010-04" db="EMBL/GenBank/DDBJ databases">
        <authorList>
            <person name="Buell R."/>
            <person name="Hamilton J."/>
            <person name="Hostetler J."/>
        </authorList>
    </citation>
    <scope>NUCLEOTIDE SEQUENCE [LARGE SCALE GENOMIC DNA]</scope>
    <source>
        <strain evidence="3">DAOM:BR144</strain>
    </source>
</reference>
<dbReference type="PANTHER" id="PTHR12876:SF35">
    <property type="entry name" value="LD08718P-RELATED"/>
    <property type="match status" value="1"/>
</dbReference>
<evidence type="ECO:0000313" key="2">
    <source>
        <dbReference type="EnsemblProtists" id="PYU1_T000598"/>
    </source>
</evidence>
<dbReference type="GO" id="GO:0004521">
    <property type="term" value="F:RNA endonuclease activity"/>
    <property type="evidence" value="ECO:0007669"/>
    <property type="project" value="TreeGrafter"/>
</dbReference>
<sequence length="198" mass="22202">MAIGADKKLYDASSSKQLNADDDPKCLIVIDAPNVAMRHGFHKKFSCIGIRLAIEYFVQRGHRVVGFLPDYLVEGDQVGERKRMQSAGIDVPASKIPDNVALLQRLVEDGLLIPTPAQDYDDTYCIQYAGNHDGCVVTNDLYRDHVENMTGPRERKVAMRSWLTAHRISYTWVGNEFLPNPNFSTDNQPVIEPLSTPI</sequence>
<dbReference type="HOGENOM" id="CLU_1380565_0_0_1"/>
<organism evidence="2 3">
    <name type="scientific">Globisporangium ultimum (strain ATCC 200006 / CBS 805.95 / DAOM BR144)</name>
    <name type="common">Pythium ultimum</name>
    <dbReference type="NCBI Taxonomy" id="431595"/>
    <lineage>
        <taxon>Eukaryota</taxon>
        <taxon>Sar</taxon>
        <taxon>Stramenopiles</taxon>
        <taxon>Oomycota</taxon>
        <taxon>Peronosporomycetes</taxon>
        <taxon>Pythiales</taxon>
        <taxon>Pythiaceae</taxon>
        <taxon>Globisporangium</taxon>
    </lineage>
</organism>
<dbReference type="OMA" id="DAPICEQ"/>
<dbReference type="GO" id="GO:0003729">
    <property type="term" value="F:mRNA binding"/>
    <property type="evidence" value="ECO:0007669"/>
    <property type="project" value="TreeGrafter"/>
</dbReference>
<dbReference type="Gene3D" id="3.40.50.11980">
    <property type="match status" value="1"/>
</dbReference>
<reference evidence="3" key="1">
    <citation type="journal article" date="2010" name="Genome Biol.">
        <title>Genome sequence of the necrotrophic plant pathogen Pythium ultimum reveals original pathogenicity mechanisms and effector repertoire.</title>
        <authorList>
            <person name="Levesque C.A."/>
            <person name="Brouwer H."/>
            <person name="Cano L."/>
            <person name="Hamilton J.P."/>
            <person name="Holt C."/>
            <person name="Huitema E."/>
            <person name="Raffaele S."/>
            <person name="Robideau G.P."/>
            <person name="Thines M."/>
            <person name="Win J."/>
            <person name="Zerillo M.M."/>
            <person name="Beakes G.W."/>
            <person name="Boore J.L."/>
            <person name="Busam D."/>
            <person name="Dumas B."/>
            <person name="Ferriera S."/>
            <person name="Fuerstenberg S.I."/>
            <person name="Gachon C.M."/>
            <person name="Gaulin E."/>
            <person name="Govers F."/>
            <person name="Grenville-Briggs L."/>
            <person name="Horner N."/>
            <person name="Hostetler J."/>
            <person name="Jiang R.H."/>
            <person name="Johnson J."/>
            <person name="Krajaejun T."/>
            <person name="Lin H."/>
            <person name="Meijer H.J."/>
            <person name="Moore B."/>
            <person name="Morris P."/>
            <person name="Phuntmart V."/>
            <person name="Puiu D."/>
            <person name="Shetty J."/>
            <person name="Stajich J.E."/>
            <person name="Tripathy S."/>
            <person name="Wawra S."/>
            <person name="van West P."/>
            <person name="Whitty B.R."/>
            <person name="Coutinho P.M."/>
            <person name="Henrissat B."/>
            <person name="Martin F."/>
            <person name="Thomas P.D."/>
            <person name="Tyler B.M."/>
            <person name="De Vries R.P."/>
            <person name="Kamoun S."/>
            <person name="Yandell M."/>
            <person name="Tisserat N."/>
            <person name="Buell C.R."/>
        </authorList>
    </citation>
    <scope>NUCLEOTIDE SEQUENCE</scope>
    <source>
        <strain evidence="3">DAOM:BR144</strain>
    </source>
</reference>
<dbReference type="PANTHER" id="PTHR12876">
    <property type="entry name" value="N4BP1-RELATED"/>
    <property type="match status" value="1"/>
</dbReference>
<accession>K3W6K7</accession>
<protein>
    <recommendedName>
        <fullName evidence="1">RNase NYN domain-containing protein</fullName>
    </recommendedName>
</protein>
<dbReference type="InParanoid" id="K3W6K7"/>
<dbReference type="VEuPathDB" id="FungiDB:PYU1_G000598"/>